<dbReference type="OrthoDB" id="2445710at2759"/>
<dbReference type="AlphaFoldDB" id="A0A9P6LRN2"/>
<feature type="non-terminal residue" evidence="2">
    <location>
        <position position="1"/>
    </location>
</feature>
<feature type="region of interest" description="Disordered" evidence="1">
    <location>
        <begin position="153"/>
        <end position="196"/>
    </location>
</feature>
<gene>
    <name evidence="2" type="ORF">BGZ65_010484</name>
</gene>
<feature type="compositionally biased region" description="Low complexity" evidence="1">
    <location>
        <begin position="164"/>
        <end position="179"/>
    </location>
</feature>
<keyword evidence="3" id="KW-1185">Reference proteome</keyword>
<evidence type="ECO:0000256" key="1">
    <source>
        <dbReference type="SAM" id="MobiDB-lite"/>
    </source>
</evidence>
<organism evidence="2 3">
    <name type="scientific">Modicella reniformis</name>
    <dbReference type="NCBI Taxonomy" id="1440133"/>
    <lineage>
        <taxon>Eukaryota</taxon>
        <taxon>Fungi</taxon>
        <taxon>Fungi incertae sedis</taxon>
        <taxon>Mucoromycota</taxon>
        <taxon>Mortierellomycotina</taxon>
        <taxon>Mortierellomycetes</taxon>
        <taxon>Mortierellales</taxon>
        <taxon>Mortierellaceae</taxon>
        <taxon>Modicella</taxon>
    </lineage>
</organism>
<reference evidence="2" key="1">
    <citation type="journal article" date="2020" name="Fungal Divers.">
        <title>Resolving the Mortierellaceae phylogeny through synthesis of multi-gene phylogenetics and phylogenomics.</title>
        <authorList>
            <person name="Vandepol N."/>
            <person name="Liber J."/>
            <person name="Desiro A."/>
            <person name="Na H."/>
            <person name="Kennedy M."/>
            <person name="Barry K."/>
            <person name="Grigoriev I.V."/>
            <person name="Miller A.N."/>
            <person name="O'Donnell K."/>
            <person name="Stajich J.E."/>
            <person name="Bonito G."/>
        </authorList>
    </citation>
    <scope>NUCLEOTIDE SEQUENCE</scope>
    <source>
        <strain evidence="2">MES-2147</strain>
    </source>
</reference>
<name>A0A9P6LRN2_9FUNG</name>
<dbReference type="Proteomes" id="UP000749646">
    <property type="component" value="Unassembled WGS sequence"/>
</dbReference>
<dbReference type="EMBL" id="JAAAHW010011061">
    <property type="protein sequence ID" value="KAF9921281.1"/>
    <property type="molecule type" value="Genomic_DNA"/>
</dbReference>
<protein>
    <submittedName>
        <fullName evidence="2">Uncharacterized protein</fullName>
    </submittedName>
</protein>
<evidence type="ECO:0000313" key="3">
    <source>
        <dbReference type="Proteomes" id="UP000749646"/>
    </source>
</evidence>
<proteinExistence type="predicted"/>
<evidence type="ECO:0000313" key="2">
    <source>
        <dbReference type="EMBL" id="KAF9921281.1"/>
    </source>
</evidence>
<accession>A0A9P6LRN2</accession>
<comment type="caution">
    <text evidence="2">The sequence shown here is derived from an EMBL/GenBank/DDBJ whole genome shotgun (WGS) entry which is preliminary data.</text>
</comment>
<sequence>EASTPVPALVKLRKGRSETIPPSLNQILFRGRVVKLYTSTIPSTAQQGNKEAPSKQWEHSHQQGEETVDCITLFGLEYADSSSALVIKKVLFVDKARGDASWSKRMISRGVSCMTLFPPHSNYGRMMVMVNRHGRGMIWDWVHEKQIAQLHLPSDRQTGGTDNTSPPASTAGSNATASTDPVAANTEQVNPVVTGETVAPAPSREVYYWGVQVSWTVEVPTPPPLDSKLPCSFRIVTLADGNENQWETSWWHVDNTILGTPEVTLDAPPMKKIPSVSVSLSRDANIDEDGKALHIIAYVVWNHLRIGLTTRLGLTIYDMESAGKDDPNNNDMDEQWITFLDNADTDPLVDIAIVGDNLIITRRHGHMVVPLYGRMF</sequence>